<reference evidence="4 5" key="1">
    <citation type="submission" date="2020-01" db="EMBL/GenBank/DDBJ databases">
        <title>Spongiivirga citrea KCTC 32990T.</title>
        <authorList>
            <person name="Wang G."/>
        </authorList>
    </citation>
    <scope>NUCLEOTIDE SEQUENCE [LARGE SCALE GENOMIC DNA]</scope>
    <source>
        <strain evidence="4 5">KCTC 32990</strain>
    </source>
</reference>
<gene>
    <name evidence="4" type="ORF">GWK10_03475</name>
</gene>
<dbReference type="InterPro" id="IPR010255">
    <property type="entry name" value="Haem_peroxidase_sf"/>
</dbReference>
<keyword evidence="5" id="KW-1185">Reference proteome</keyword>
<keyword evidence="3" id="KW-0325">Glycoprotein</keyword>
<dbReference type="Gene3D" id="1.10.640.10">
    <property type="entry name" value="Haem peroxidase domain superfamily, animal type"/>
    <property type="match status" value="1"/>
</dbReference>
<keyword evidence="4" id="KW-0560">Oxidoreductase</keyword>
<dbReference type="RefSeq" id="WP_164029500.1">
    <property type="nucleotide sequence ID" value="NZ_JAABOQ010000001.1"/>
</dbReference>
<dbReference type="PANTHER" id="PTHR11475:SF4">
    <property type="entry name" value="CHORION PEROXIDASE"/>
    <property type="match status" value="1"/>
</dbReference>
<dbReference type="GO" id="GO:0020037">
    <property type="term" value="F:heme binding"/>
    <property type="evidence" value="ECO:0007669"/>
    <property type="project" value="InterPro"/>
</dbReference>
<dbReference type="GO" id="GO:0006979">
    <property type="term" value="P:response to oxidative stress"/>
    <property type="evidence" value="ECO:0007669"/>
    <property type="project" value="InterPro"/>
</dbReference>
<keyword evidence="4" id="KW-0575">Peroxidase</keyword>
<protein>
    <submittedName>
        <fullName evidence="4">Peroxidase</fullName>
    </submittedName>
</protein>
<dbReference type="PROSITE" id="PS50292">
    <property type="entry name" value="PEROXIDASE_3"/>
    <property type="match status" value="1"/>
</dbReference>
<name>A0A6M0CJV5_9FLAO</name>
<evidence type="ECO:0000256" key="3">
    <source>
        <dbReference type="ARBA" id="ARBA00023180"/>
    </source>
</evidence>
<dbReference type="GO" id="GO:0004601">
    <property type="term" value="F:peroxidase activity"/>
    <property type="evidence" value="ECO:0007669"/>
    <property type="project" value="UniProtKB-KW"/>
</dbReference>
<dbReference type="PANTHER" id="PTHR11475">
    <property type="entry name" value="OXIDASE/PEROXIDASE"/>
    <property type="match status" value="1"/>
</dbReference>
<dbReference type="SUPFAM" id="SSF48113">
    <property type="entry name" value="Heme-dependent peroxidases"/>
    <property type="match status" value="1"/>
</dbReference>
<dbReference type="Proteomes" id="UP000474296">
    <property type="component" value="Unassembled WGS sequence"/>
</dbReference>
<keyword evidence="2" id="KW-0964">Secreted</keyword>
<comment type="caution">
    <text evidence="4">The sequence shown here is derived from an EMBL/GenBank/DDBJ whole genome shotgun (WGS) entry which is preliminary data.</text>
</comment>
<proteinExistence type="predicted"/>
<evidence type="ECO:0000256" key="2">
    <source>
        <dbReference type="ARBA" id="ARBA00022525"/>
    </source>
</evidence>
<dbReference type="InterPro" id="IPR037120">
    <property type="entry name" value="Haem_peroxidase_sf_animal"/>
</dbReference>
<accession>A0A6M0CJV5</accession>
<dbReference type="InterPro" id="IPR019791">
    <property type="entry name" value="Haem_peroxidase_animal"/>
</dbReference>
<evidence type="ECO:0000313" key="5">
    <source>
        <dbReference type="Proteomes" id="UP000474296"/>
    </source>
</evidence>
<organism evidence="4 5">
    <name type="scientific">Spongiivirga citrea</name>
    <dbReference type="NCBI Taxonomy" id="1481457"/>
    <lineage>
        <taxon>Bacteria</taxon>
        <taxon>Pseudomonadati</taxon>
        <taxon>Bacteroidota</taxon>
        <taxon>Flavobacteriia</taxon>
        <taxon>Flavobacteriales</taxon>
        <taxon>Flavobacteriaceae</taxon>
        <taxon>Spongiivirga</taxon>
    </lineage>
</organism>
<dbReference type="GO" id="GO:0005576">
    <property type="term" value="C:extracellular region"/>
    <property type="evidence" value="ECO:0007669"/>
    <property type="project" value="UniProtKB-SubCell"/>
</dbReference>
<dbReference type="CDD" id="cd09819">
    <property type="entry name" value="An_peroxidase_bacterial_1"/>
    <property type="match status" value="1"/>
</dbReference>
<dbReference type="Pfam" id="PF03098">
    <property type="entry name" value="An_peroxidase"/>
    <property type="match status" value="1"/>
</dbReference>
<comment type="subcellular location">
    <subcellularLocation>
        <location evidence="1">Secreted</location>
    </subcellularLocation>
</comment>
<dbReference type="AlphaFoldDB" id="A0A6M0CJV5"/>
<sequence>MSQNHHGMQVNPGQEFLCYHDSISKEREGRFGRIFKNHPPLWVNPNVLIELGKVAGPMDEGNNAETTDNVPLGMIYLGQFIDHDITLDTTSSVNRVNNPNEIENFRTPALDLDCIFGEGPEDEPFLYESGSLRLLTGETNNNIGQGPDLEKHDLARNGQGRAMIGDPRNDENRIVSQLQLAFIRFYNEVYNDVEAANPGHSAKENYEEARQLATWHYQWVVVNEFLPTIAGEVAVDNILGKGRKWYCPSGRSFIPVEFSVASYRFGHSMITQEVTLQNGGATHDLFSSSVGRGFTRLADEDQVVHWERFFDFDGTYQRSGKMDTQMASTLLALPFLPPQTPAAMKSLATRNLLRGQSFLLPSGEFVAEKIGRSQAEIDQVKAFVKNQIQANNIDLDYGIPLWYYILAEAEVIGREDKSGFNPGEGLGPVGATLTCEVLLGLLELDSHSYLGADRNWLPTLGTNGDFKMKDLLEKSLASVMQPA</sequence>
<evidence type="ECO:0000256" key="1">
    <source>
        <dbReference type="ARBA" id="ARBA00004613"/>
    </source>
</evidence>
<dbReference type="EMBL" id="JAABOQ010000001">
    <property type="protein sequence ID" value="NER16254.1"/>
    <property type="molecule type" value="Genomic_DNA"/>
</dbReference>
<evidence type="ECO:0000313" key="4">
    <source>
        <dbReference type="EMBL" id="NER16254.1"/>
    </source>
</evidence>